<dbReference type="AlphaFoldDB" id="A0AA91VCX1"/>
<evidence type="ECO:0000313" key="1">
    <source>
        <dbReference type="EMBL" id="PED82293.1"/>
    </source>
</evidence>
<organism evidence="1 2">
    <name type="scientific">Bacillus pseudomycoides</name>
    <dbReference type="NCBI Taxonomy" id="64104"/>
    <lineage>
        <taxon>Bacteria</taxon>
        <taxon>Bacillati</taxon>
        <taxon>Bacillota</taxon>
        <taxon>Bacilli</taxon>
        <taxon>Bacillales</taxon>
        <taxon>Bacillaceae</taxon>
        <taxon>Bacillus</taxon>
        <taxon>Bacillus cereus group</taxon>
    </lineage>
</organism>
<proteinExistence type="predicted"/>
<gene>
    <name evidence="1" type="ORF">CON65_12765</name>
</gene>
<dbReference type="Proteomes" id="UP000221020">
    <property type="component" value="Unassembled WGS sequence"/>
</dbReference>
<reference evidence="1 2" key="1">
    <citation type="submission" date="2017-09" db="EMBL/GenBank/DDBJ databases">
        <title>Large-scale bioinformatics analysis of Bacillus genomes uncovers conserved roles of natural products in bacterial physiology.</title>
        <authorList>
            <consortium name="Agbiome Team Llc"/>
            <person name="Bleich R.M."/>
            <person name="Grubbs K.J."/>
            <person name="Santa Maria K.C."/>
            <person name="Allen S.E."/>
            <person name="Farag S."/>
            <person name="Shank E.A."/>
            <person name="Bowers A."/>
        </authorList>
    </citation>
    <scope>NUCLEOTIDE SEQUENCE [LARGE SCALE GENOMIC DNA]</scope>
    <source>
        <strain evidence="1 2">AFS092012</strain>
    </source>
</reference>
<name>A0AA91VCX1_9BACI</name>
<accession>A0AA91VCX1</accession>
<dbReference type="EMBL" id="NVOR01000039">
    <property type="protein sequence ID" value="PED82293.1"/>
    <property type="molecule type" value="Genomic_DNA"/>
</dbReference>
<comment type="caution">
    <text evidence="1">The sequence shown here is derived from an EMBL/GenBank/DDBJ whole genome shotgun (WGS) entry which is preliminary data.</text>
</comment>
<protein>
    <submittedName>
        <fullName evidence="1">Uncharacterized protein</fullName>
    </submittedName>
</protein>
<sequence length="59" mass="7081">MFRHLHSCYAEQKVTDTRLLILFLLRMWQKRALTASMHGQMLSPTEKEGDMSFFKLMYI</sequence>
<evidence type="ECO:0000313" key="2">
    <source>
        <dbReference type="Proteomes" id="UP000221020"/>
    </source>
</evidence>